<evidence type="ECO:0000256" key="2">
    <source>
        <dbReference type="ARBA" id="ARBA00022516"/>
    </source>
</evidence>
<evidence type="ECO:0000256" key="3">
    <source>
        <dbReference type="ARBA" id="ARBA00022679"/>
    </source>
</evidence>
<evidence type="ECO:0000256" key="1">
    <source>
        <dbReference type="ARBA" id="ARBA00004141"/>
    </source>
</evidence>
<organism evidence="10 11">
    <name type="scientific">Madurella fahalii</name>
    <dbReference type="NCBI Taxonomy" id="1157608"/>
    <lineage>
        <taxon>Eukaryota</taxon>
        <taxon>Fungi</taxon>
        <taxon>Dikarya</taxon>
        <taxon>Ascomycota</taxon>
        <taxon>Pezizomycotina</taxon>
        <taxon>Sordariomycetes</taxon>
        <taxon>Sordariomycetidae</taxon>
        <taxon>Sordariales</taxon>
        <taxon>Sordariales incertae sedis</taxon>
        <taxon>Madurella</taxon>
    </lineage>
</organism>
<keyword evidence="2" id="KW-0444">Lipid biosynthesis</keyword>
<evidence type="ECO:0000313" key="10">
    <source>
        <dbReference type="EMBL" id="GAB1311341.1"/>
    </source>
</evidence>
<keyword evidence="9" id="KW-0275">Fatty acid biosynthesis</keyword>
<dbReference type="RefSeq" id="XP_070913074.1">
    <property type="nucleotide sequence ID" value="XM_071056973.1"/>
</dbReference>
<protein>
    <submittedName>
        <fullName evidence="10">Uncharacterized protein</fullName>
    </submittedName>
</protein>
<dbReference type="Pfam" id="PF01151">
    <property type="entry name" value="ELO"/>
    <property type="match status" value="1"/>
</dbReference>
<evidence type="ECO:0000313" key="11">
    <source>
        <dbReference type="Proteomes" id="UP001628179"/>
    </source>
</evidence>
<keyword evidence="7" id="KW-0443">Lipid metabolism</keyword>
<dbReference type="Proteomes" id="UP001628179">
    <property type="component" value="Unassembled WGS sequence"/>
</dbReference>
<evidence type="ECO:0000256" key="6">
    <source>
        <dbReference type="ARBA" id="ARBA00022989"/>
    </source>
</evidence>
<comment type="caution">
    <text evidence="10">The sequence shown here is derived from an EMBL/GenBank/DDBJ whole genome shotgun (WGS) entry which is preliminary data.</text>
</comment>
<sequence length="207" mass="23319">MVLQSLVYLSLWLTTTLLVRRRGPSRSVAPTFSKYNNRAYSLASFLLLLLLLSPSPRHDAPARTLYHLSKFYEYVDVLSVAAAGDAVDLHFAVHHLTTPWLTFVRVLPGCEGWRWFGAANAAHHALMYAYFGGWQAVRDVLLWTGQAQLWIGMAADAWAVRARLASGEGVEEVWRFLVSGGLLGLYSVLSAREMRARARAKEERKRE</sequence>
<gene>
    <name evidence="10" type="ORF">MFIFM68171_01551</name>
</gene>
<comment type="subcellular location">
    <subcellularLocation>
        <location evidence="1">Membrane</location>
        <topology evidence="1">Multi-pass membrane protein</topology>
    </subcellularLocation>
</comment>
<keyword evidence="6" id="KW-1133">Transmembrane helix</keyword>
<evidence type="ECO:0000256" key="4">
    <source>
        <dbReference type="ARBA" id="ARBA00022692"/>
    </source>
</evidence>
<reference evidence="10 11" key="1">
    <citation type="submission" date="2024-09" db="EMBL/GenBank/DDBJ databases">
        <title>Itraconazole resistance in Madurella fahalii resulting from another homologue of gene encoding cytochrome P450 14-alpha sterol demethylase (CYP51).</title>
        <authorList>
            <person name="Yoshioka I."/>
            <person name="Fahal A.H."/>
            <person name="Kaneko S."/>
            <person name="Yaguchi T."/>
        </authorList>
    </citation>
    <scope>NUCLEOTIDE SEQUENCE [LARGE SCALE GENOMIC DNA]</scope>
    <source>
        <strain evidence="10 11">IFM 68171</strain>
    </source>
</reference>
<keyword evidence="5" id="KW-0276">Fatty acid metabolism</keyword>
<keyword evidence="4" id="KW-0812">Transmembrane</keyword>
<dbReference type="InterPro" id="IPR002076">
    <property type="entry name" value="ELO_fam"/>
</dbReference>
<keyword evidence="3" id="KW-0808">Transferase</keyword>
<proteinExistence type="predicted"/>
<dbReference type="GeneID" id="98172296"/>
<name>A0ABQ0G0Q3_9PEZI</name>
<evidence type="ECO:0000256" key="5">
    <source>
        <dbReference type="ARBA" id="ARBA00022832"/>
    </source>
</evidence>
<evidence type="ECO:0000256" key="7">
    <source>
        <dbReference type="ARBA" id="ARBA00023098"/>
    </source>
</evidence>
<keyword evidence="11" id="KW-1185">Reference proteome</keyword>
<evidence type="ECO:0000256" key="8">
    <source>
        <dbReference type="ARBA" id="ARBA00023136"/>
    </source>
</evidence>
<evidence type="ECO:0000256" key="9">
    <source>
        <dbReference type="ARBA" id="ARBA00023160"/>
    </source>
</evidence>
<accession>A0ABQ0G0Q3</accession>
<dbReference type="EMBL" id="BAAFSV010000001">
    <property type="protein sequence ID" value="GAB1311341.1"/>
    <property type="molecule type" value="Genomic_DNA"/>
</dbReference>
<keyword evidence="8" id="KW-0472">Membrane</keyword>